<reference evidence="14" key="1">
    <citation type="submission" date="2021-08" db="EMBL/GenBank/DDBJ databases">
        <authorList>
            <person name="Misof B."/>
            <person name="Oliver O."/>
            <person name="Podsiadlowski L."/>
            <person name="Donath A."/>
            <person name="Peters R."/>
            <person name="Mayer C."/>
            <person name="Rust J."/>
            <person name="Gunkel S."/>
            <person name="Lesny P."/>
            <person name="Martin S."/>
            <person name="Oeyen J.P."/>
            <person name="Petersen M."/>
            <person name="Panagiotis P."/>
            <person name="Wilbrandt J."/>
            <person name="Tanja T."/>
        </authorList>
    </citation>
    <scope>NUCLEOTIDE SEQUENCE</scope>
    <source>
        <strain evidence="14">GBR_01_08_01A</strain>
        <tissue evidence="14">Thorax + abdomen</tissue>
    </source>
</reference>
<dbReference type="SUPFAM" id="SSF56059">
    <property type="entry name" value="Glutathione synthetase ATP-binding domain-like"/>
    <property type="match status" value="1"/>
</dbReference>
<feature type="binding site" evidence="12">
    <location>
        <begin position="86"/>
        <end position="88"/>
    </location>
    <ligand>
        <name>ATP</name>
        <dbReference type="ChEBI" id="CHEBI:30616"/>
    </ligand>
</feature>
<dbReference type="GO" id="GO:0005524">
    <property type="term" value="F:ATP binding"/>
    <property type="evidence" value="ECO:0007669"/>
    <property type="project" value="UniProtKB-UniRule"/>
</dbReference>
<dbReference type="InterPro" id="IPR016102">
    <property type="entry name" value="Succinyl-CoA_synth-like"/>
</dbReference>
<feature type="binding site" evidence="12">
    <location>
        <begin position="361"/>
        <end position="363"/>
    </location>
    <ligand>
        <name>substrate</name>
        <note>ligand shared with subunit alpha</note>
    </ligand>
</feature>
<evidence type="ECO:0000256" key="3">
    <source>
        <dbReference type="ARBA" id="ARBA00022598"/>
    </source>
</evidence>
<comment type="subunit">
    <text evidence="11">Heterodimer of an alpha and a beta subunit. The beta subunit determines specificity for GTP.</text>
</comment>
<comment type="caution">
    <text evidence="14">The sequence shown here is derived from an EMBL/GenBank/DDBJ whole genome shotgun (WGS) entry which is preliminary data.</text>
</comment>
<dbReference type="GO" id="GO:0042709">
    <property type="term" value="C:succinate-CoA ligase complex"/>
    <property type="evidence" value="ECO:0007669"/>
    <property type="project" value="TreeGrafter"/>
</dbReference>
<comment type="similarity">
    <text evidence="12">Belongs to the succinate/malate CoA ligase beta subunit family.</text>
</comment>
<dbReference type="PROSITE" id="PS50975">
    <property type="entry name" value="ATP_GRASP"/>
    <property type="match status" value="1"/>
</dbReference>
<comment type="cofactor">
    <cofactor evidence="12">
        <name>Mg(2+)</name>
        <dbReference type="ChEBI" id="CHEBI:18420"/>
    </cofactor>
    <text evidence="12">Binds 1 Mg(2+) ion per subunit.</text>
</comment>
<comment type="subcellular location">
    <subcellularLocation>
        <location evidence="12">Mitochondrion</location>
    </subcellularLocation>
</comment>
<evidence type="ECO:0000256" key="8">
    <source>
        <dbReference type="ARBA" id="ARBA00022946"/>
    </source>
</evidence>
<dbReference type="FunFam" id="3.40.50.261:FF:000001">
    <property type="entry name" value="Succinate--CoA ligase [ADP-forming] subunit beta"/>
    <property type="match status" value="1"/>
</dbReference>
<evidence type="ECO:0000256" key="2">
    <source>
        <dbReference type="ARBA" id="ARBA00022532"/>
    </source>
</evidence>
<keyword evidence="15" id="KW-1185">Reference proteome</keyword>
<evidence type="ECO:0000256" key="7">
    <source>
        <dbReference type="ARBA" id="ARBA00022842"/>
    </source>
</evidence>
<accession>A0AAD9RTV9</accession>
<gene>
    <name evidence="14" type="ORF">KPH14_010446</name>
</gene>
<dbReference type="GO" id="GO:0000287">
    <property type="term" value="F:magnesium ion binding"/>
    <property type="evidence" value="ECO:0007669"/>
    <property type="project" value="UniProtKB-UniRule"/>
</dbReference>
<dbReference type="GO" id="GO:0006104">
    <property type="term" value="P:succinyl-CoA metabolic process"/>
    <property type="evidence" value="ECO:0007669"/>
    <property type="project" value="TreeGrafter"/>
</dbReference>
<organism evidence="14 15">
    <name type="scientific">Odynerus spinipes</name>
    <dbReference type="NCBI Taxonomy" id="1348599"/>
    <lineage>
        <taxon>Eukaryota</taxon>
        <taxon>Metazoa</taxon>
        <taxon>Ecdysozoa</taxon>
        <taxon>Arthropoda</taxon>
        <taxon>Hexapoda</taxon>
        <taxon>Insecta</taxon>
        <taxon>Pterygota</taxon>
        <taxon>Neoptera</taxon>
        <taxon>Endopterygota</taxon>
        <taxon>Hymenoptera</taxon>
        <taxon>Apocrita</taxon>
        <taxon>Aculeata</taxon>
        <taxon>Vespoidea</taxon>
        <taxon>Vespidae</taxon>
        <taxon>Eumeninae</taxon>
        <taxon>Odynerus</taxon>
    </lineage>
</organism>
<dbReference type="GO" id="GO:0004776">
    <property type="term" value="F:succinate-CoA ligase (GDP-forming) activity"/>
    <property type="evidence" value="ECO:0007669"/>
    <property type="project" value="UniProtKB-EC"/>
</dbReference>
<feature type="binding site" evidence="12">
    <location>
        <position position="304"/>
    </location>
    <ligand>
        <name>substrate</name>
        <note>ligand shared with subunit alpha</note>
    </ligand>
</feature>
<protein>
    <recommendedName>
        <fullName evidence="12">Succinate--CoA ligase [ADP-forming] subunit beta, mitochondrial</fullName>
        <ecNumber evidence="12">6.2.1.5</ecNumber>
    </recommendedName>
    <alternativeName>
        <fullName evidence="12">Succinyl-CoA synthetase beta chain</fullName>
        <shortName evidence="12">SCS-beta</shortName>
    </alternativeName>
</protein>
<dbReference type="InterPro" id="IPR011761">
    <property type="entry name" value="ATP-grasp"/>
</dbReference>
<name>A0AAD9RTV9_9HYME</name>
<dbReference type="NCBIfam" id="NF001913">
    <property type="entry name" value="PRK00696.1"/>
    <property type="match status" value="1"/>
</dbReference>
<evidence type="ECO:0000256" key="1">
    <source>
        <dbReference type="ARBA" id="ARBA00005064"/>
    </source>
</evidence>
<keyword evidence="6 12" id="KW-0067">ATP-binding</keyword>
<dbReference type="InterPro" id="IPR013815">
    <property type="entry name" value="ATP_grasp_subdomain_1"/>
</dbReference>
<comment type="function">
    <text evidence="12">Succinyl-CoA synthetase functions in the citric acid cycle (TCA), coupling the hydrolysis of succinyl-CoA to the synthesis of ATP and thus represents the only step of substrate-level phosphorylation in the TCA. The beta subunit provides nucleotide specificity of the enzyme and binds the substrate succinate, while the binding sites for coenzyme A and phosphate are found in the alpha subunit.</text>
</comment>
<dbReference type="Gene3D" id="3.30.1490.20">
    <property type="entry name" value="ATP-grasp fold, A domain"/>
    <property type="match status" value="1"/>
</dbReference>
<evidence type="ECO:0000256" key="6">
    <source>
        <dbReference type="ARBA" id="ARBA00022840"/>
    </source>
</evidence>
<dbReference type="InterPro" id="IPR013650">
    <property type="entry name" value="ATP-grasp_succ-CoA_synth-type"/>
</dbReference>
<dbReference type="Gene3D" id="3.40.50.261">
    <property type="entry name" value="Succinyl-CoA synthetase domains"/>
    <property type="match status" value="1"/>
</dbReference>
<dbReference type="InterPro" id="IPR005811">
    <property type="entry name" value="SUCC_ACL_C"/>
</dbReference>
<dbReference type="Proteomes" id="UP001258017">
    <property type="component" value="Unassembled WGS sequence"/>
</dbReference>
<comment type="function">
    <text evidence="10">GTP-specific succinyl-CoA synthetase functions in the citric acid cycle (TCA), coupling the hydrolysis of succinyl-CoA to the synthesis of GTP and thus represents the only step of substrate-level phosphorylation in the TCA. The beta subunit provides nucleotide specificity of the enzyme and binds the substrate succinate, while the binding sites for coenzyme A and phosphate are found in the alpha subunit.</text>
</comment>
<comment type="catalytic activity">
    <reaction evidence="9">
        <text>GTP + succinate + CoA = succinyl-CoA + GDP + phosphate</text>
        <dbReference type="Rhea" id="RHEA:22120"/>
        <dbReference type="ChEBI" id="CHEBI:30031"/>
        <dbReference type="ChEBI" id="CHEBI:37565"/>
        <dbReference type="ChEBI" id="CHEBI:43474"/>
        <dbReference type="ChEBI" id="CHEBI:57287"/>
        <dbReference type="ChEBI" id="CHEBI:57292"/>
        <dbReference type="ChEBI" id="CHEBI:58189"/>
        <dbReference type="EC" id="6.2.1.4"/>
    </reaction>
</comment>
<dbReference type="HAMAP" id="MF_00558">
    <property type="entry name" value="Succ_CoA_beta"/>
    <property type="match status" value="1"/>
</dbReference>
<keyword evidence="4 12" id="KW-0479">Metal-binding</keyword>
<keyword evidence="7 12" id="KW-0460">Magnesium</keyword>
<evidence type="ECO:0000256" key="5">
    <source>
        <dbReference type="ARBA" id="ARBA00022741"/>
    </source>
</evidence>
<evidence type="ECO:0000256" key="11">
    <source>
        <dbReference type="ARBA" id="ARBA00063570"/>
    </source>
</evidence>
<dbReference type="FunFam" id="3.30.1490.20:FF:000004">
    <property type="entry name" value="Succinate--CoA ligase [ADP-forming] subunit beta, mitochondrial"/>
    <property type="match status" value="1"/>
</dbReference>
<dbReference type="GO" id="GO:0004775">
    <property type="term" value="F:succinate-CoA ligase (ADP-forming) activity"/>
    <property type="evidence" value="ECO:0007669"/>
    <property type="project" value="UniProtKB-UniRule"/>
</dbReference>
<feature type="binding site" evidence="12">
    <location>
        <position position="79"/>
    </location>
    <ligand>
        <name>ATP</name>
        <dbReference type="ChEBI" id="CHEBI:30616"/>
    </ligand>
</feature>
<evidence type="ECO:0000313" key="14">
    <source>
        <dbReference type="EMBL" id="KAK2585852.1"/>
    </source>
</evidence>
<evidence type="ECO:0000313" key="15">
    <source>
        <dbReference type="Proteomes" id="UP001258017"/>
    </source>
</evidence>
<dbReference type="NCBIfam" id="TIGR01016">
    <property type="entry name" value="sucCoAbeta"/>
    <property type="match status" value="1"/>
</dbReference>
<dbReference type="FunFam" id="3.30.470.20:FF:000002">
    <property type="entry name" value="Succinate--CoA ligase [ADP-forming] subunit beta"/>
    <property type="match status" value="1"/>
</dbReference>
<dbReference type="Pfam" id="PF08442">
    <property type="entry name" value="ATP-grasp_2"/>
    <property type="match status" value="1"/>
</dbReference>
<evidence type="ECO:0000256" key="10">
    <source>
        <dbReference type="ARBA" id="ARBA00053833"/>
    </source>
</evidence>
<sequence>MSLTSLLAGWKVLNVCNQLFGSKTSLIKQQLRYFNVNEHVAYSLLKEAGIPTPPFGVASSPDEAAKIATELKTKDLVLKAQVLTGGRGKGHFQGTNVSGVVMCETPEEAKQLSESMIGKLLITKQTGAAGKICNKVMVTTRMYPRKEYYLSVMMERTFNGPVMIASPRGGVNIEDVAATEPEAILYLPVDVNEGLTSDQIECVIQKLGIHEESKDVVSSIVCNLYELFVQTDALLVEINPLAEDVCGKYYALDCKCNFDDSAAFRQKDLYSLQDWSQKDPNEARAEKFNLNYIQLDGIIGCMVNGAGLAMATMDLIQLYGVSPANFLDVGGSAPKEAITEAFKIITSDPKVLAVLVNIFGGIMKCDTIAEGIIDATKELKTTIPIVVRLEGTNVDKARKIIVESKLKILFMDNLGDAGIAITQFATIMQIAQSLNIDIDFTMKSDKKC</sequence>
<feature type="binding site" evidence="12">
    <location>
        <position position="147"/>
    </location>
    <ligand>
        <name>ATP</name>
        <dbReference type="ChEBI" id="CHEBI:30616"/>
    </ligand>
</feature>
<dbReference type="Pfam" id="PF00549">
    <property type="entry name" value="Ligase_CoA"/>
    <property type="match status" value="1"/>
</dbReference>
<dbReference type="GO" id="GO:0005739">
    <property type="term" value="C:mitochondrion"/>
    <property type="evidence" value="ECO:0007669"/>
    <property type="project" value="UniProtKB-SubCell"/>
</dbReference>
<feature type="binding site" evidence="12">
    <location>
        <position position="253"/>
    </location>
    <ligand>
        <name>Mg(2+)</name>
        <dbReference type="ChEBI" id="CHEBI:18420"/>
    </ligand>
</feature>
<keyword evidence="12" id="KW-0496">Mitochondrion</keyword>
<dbReference type="EC" id="6.2.1.5" evidence="12"/>
<dbReference type="InterPro" id="IPR005809">
    <property type="entry name" value="Succ_CoA_ligase-like_bsu"/>
</dbReference>
<dbReference type="PIRSF" id="PIRSF001554">
    <property type="entry name" value="SucCS_beta"/>
    <property type="match status" value="1"/>
</dbReference>
<reference evidence="14" key="2">
    <citation type="journal article" date="2023" name="Commun. Biol.">
        <title>Intrasexual cuticular hydrocarbon dimorphism in a wasp sheds light on hydrocarbon biosynthesis genes in Hymenoptera.</title>
        <authorList>
            <person name="Moris V.C."/>
            <person name="Podsiadlowski L."/>
            <person name="Martin S."/>
            <person name="Oeyen J.P."/>
            <person name="Donath A."/>
            <person name="Petersen M."/>
            <person name="Wilbrandt J."/>
            <person name="Misof B."/>
            <person name="Liedtke D."/>
            <person name="Thamm M."/>
            <person name="Scheiner R."/>
            <person name="Schmitt T."/>
            <person name="Niehuis O."/>
        </authorList>
    </citation>
    <scope>NUCLEOTIDE SEQUENCE</scope>
    <source>
        <strain evidence="14">GBR_01_08_01A</strain>
    </source>
</reference>
<comment type="catalytic activity">
    <reaction evidence="12">
        <text>succinate + ATP + CoA = succinyl-CoA + ADP + phosphate</text>
        <dbReference type="Rhea" id="RHEA:17661"/>
        <dbReference type="ChEBI" id="CHEBI:30031"/>
        <dbReference type="ChEBI" id="CHEBI:30616"/>
        <dbReference type="ChEBI" id="CHEBI:43474"/>
        <dbReference type="ChEBI" id="CHEBI:57287"/>
        <dbReference type="ChEBI" id="CHEBI:57292"/>
        <dbReference type="ChEBI" id="CHEBI:456216"/>
        <dbReference type="EC" id="6.2.1.5"/>
    </reaction>
</comment>
<evidence type="ECO:0000259" key="13">
    <source>
        <dbReference type="PROSITE" id="PS50975"/>
    </source>
</evidence>
<keyword evidence="8" id="KW-0809">Transit peptide</keyword>
<keyword evidence="5 12" id="KW-0547">Nucleotide-binding</keyword>
<proteinExistence type="inferred from homology"/>
<feature type="domain" description="ATP-grasp" evidence="13">
    <location>
        <begin position="42"/>
        <end position="88"/>
    </location>
</feature>
<keyword evidence="2 12" id="KW-0816">Tricarboxylic acid cycle</keyword>
<dbReference type="PANTHER" id="PTHR11815:SF1">
    <property type="entry name" value="SUCCINATE--COA LIGASE [ADP-FORMING] SUBUNIT BETA, MITOCHONDRIAL"/>
    <property type="match status" value="1"/>
</dbReference>
<evidence type="ECO:0000256" key="12">
    <source>
        <dbReference type="HAMAP-Rule" id="MF_03219"/>
    </source>
</evidence>
<keyword evidence="3 12" id="KW-0436">Ligase</keyword>
<dbReference type="SUPFAM" id="SSF52210">
    <property type="entry name" value="Succinyl-CoA synthetase domains"/>
    <property type="match status" value="1"/>
</dbReference>
<dbReference type="GO" id="GO:0006099">
    <property type="term" value="P:tricarboxylic acid cycle"/>
    <property type="evidence" value="ECO:0007669"/>
    <property type="project" value="UniProtKB-UniRule"/>
</dbReference>
<evidence type="ECO:0000256" key="9">
    <source>
        <dbReference type="ARBA" id="ARBA00052879"/>
    </source>
</evidence>
<dbReference type="Gene3D" id="3.30.470.20">
    <property type="entry name" value="ATP-grasp fold, B domain"/>
    <property type="match status" value="1"/>
</dbReference>
<dbReference type="AlphaFoldDB" id="A0AAD9RTV9"/>
<dbReference type="EMBL" id="JAIFRP010000021">
    <property type="protein sequence ID" value="KAK2585852.1"/>
    <property type="molecule type" value="Genomic_DNA"/>
</dbReference>
<evidence type="ECO:0000256" key="4">
    <source>
        <dbReference type="ARBA" id="ARBA00022723"/>
    </source>
</evidence>
<dbReference type="PANTHER" id="PTHR11815">
    <property type="entry name" value="SUCCINYL-COA SYNTHETASE BETA CHAIN"/>
    <property type="match status" value="1"/>
</dbReference>
<feature type="binding site" evidence="12">
    <location>
        <position position="239"/>
    </location>
    <ligand>
        <name>Mg(2+)</name>
        <dbReference type="ChEBI" id="CHEBI:18420"/>
    </ligand>
</feature>
<comment type="pathway">
    <text evidence="1 12">Carbohydrate metabolism; tricarboxylic acid cycle; succinate from succinyl-CoA (ligase route): step 1/1.</text>
</comment>